<protein>
    <submittedName>
        <fullName evidence="1">Uncharacterized protein</fullName>
    </submittedName>
</protein>
<sequence>MASQTTTGRVRKQRKDGQAAPKSKLGPGGTHPENLVSALLGDGIPQEPLAGRPKFSQDGESDLDEELEGLGSDGEGVYFDVPISVESREAKAGAAKVDEWAQPQKSVRQPTVTTANAYQPEEQVKNPNELRRDKYTNIILKHWVPKWPRLMPSSIRPPFLGKKAWDGRDCSLTLVKHLAVMSDWLNDEEEANDMLREQVLKRKPDRHSGNRSKHITPSDVMNALLKKFGKDGKTWDDLVGSAL</sequence>
<name>A0ACC3MH65_9PEZI</name>
<reference evidence="1" key="1">
    <citation type="submission" date="2023-07" db="EMBL/GenBank/DDBJ databases">
        <title>Black Yeasts Isolated from many extreme environments.</title>
        <authorList>
            <person name="Coleine C."/>
            <person name="Stajich J.E."/>
            <person name="Selbmann L."/>
        </authorList>
    </citation>
    <scope>NUCLEOTIDE SEQUENCE</scope>
    <source>
        <strain evidence="1">CCFEE 5714</strain>
    </source>
</reference>
<organism evidence="1 2">
    <name type="scientific">Vermiconidia calcicola</name>
    <dbReference type="NCBI Taxonomy" id="1690605"/>
    <lineage>
        <taxon>Eukaryota</taxon>
        <taxon>Fungi</taxon>
        <taxon>Dikarya</taxon>
        <taxon>Ascomycota</taxon>
        <taxon>Pezizomycotina</taxon>
        <taxon>Dothideomycetes</taxon>
        <taxon>Dothideomycetidae</taxon>
        <taxon>Mycosphaerellales</taxon>
        <taxon>Extremaceae</taxon>
        <taxon>Vermiconidia</taxon>
    </lineage>
</organism>
<gene>
    <name evidence="1" type="ORF">LTR37_018810</name>
</gene>
<proteinExistence type="predicted"/>
<evidence type="ECO:0000313" key="2">
    <source>
        <dbReference type="Proteomes" id="UP001281147"/>
    </source>
</evidence>
<comment type="caution">
    <text evidence="1">The sequence shown here is derived from an EMBL/GenBank/DDBJ whole genome shotgun (WGS) entry which is preliminary data.</text>
</comment>
<dbReference type="Proteomes" id="UP001281147">
    <property type="component" value="Unassembled WGS sequence"/>
</dbReference>
<accession>A0ACC3MH65</accession>
<keyword evidence="2" id="KW-1185">Reference proteome</keyword>
<evidence type="ECO:0000313" key="1">
    <source>
        <dbReference type="EMBL" id="KAK3691222.1"/>
    </source>
</evidence>
<dbReference type="EMBL" id="JAUTXU010000272">
    <property type="protein sequence ID" value="KAK3691222.1"/>
    <property type="molecule type" value="Genomic_DNA"/>
</dbReference>